<dbReference type="EMBL" id="FMYL01000001">
    <property type="protein sequence ID" value="SDB82436.1"/>
    <property type="molecule type" value="Genomic_DNA"/>
</dbReference>
<dbReference type="PROSITE" id="PS51257">
    <property type="entry name" value="PROKAR_LIPOPROTEIN"/>
    <property type="match status" value="1"/>
</dbReference>
<evidence type="ECO:0008006" key="3">
    <source>
        <dbReference type="Google" id="ProtNLM"/>
    </source>
</evidence>
<dbReference type="Proteomes" id="UP000242501">
    <property type="component" value="Unassembled WGS sequence"/>
</dbReference>
<accession>A0A1G6GML6</accession>
<keyword evidence="2" id="KW-1185">Reference proteome</keyword>
<dbReference type="STRING" id="1219383.SAMN05421733_101325"/>
<dbReference type="OrthoDB" id="6687008at2"/>
<dbReference type="RefSeq" id="WP_092746582.1">
    <property type="nucleotide sequence ID" value="NZ_FMYL01000001.1"/>
</dbReference>
<evidence type="ECO:0000313" key="1">
    <source>
        <dbReference type="EMBL" id="SDB82436.1"/>
    </source>
</evidence>
<organism evidence="1 2">
    <name type="scientific">Acinetobacter boissieri</name>
    <dbReference type="NCBI Taxonomy" id="1219383"/>
    <lineage>
        <taxon>Bacteria</taxon>
        <taxon>Pseudomonadati</taxon>
        <taxon>Pseudomonadota</taxon>
        <taxon>Gammaproteobacteria</taxon>
        <taxon>Moraxellales</taxon>
        <taxon>Moraxellaceae</taxon>
        <taxon>Acinetobacter</taxon>
    </lineage>
</organism>
<name>A0A1G6GML6_9GAMM</name>
<proteinExistence type="predicted"/>
<protein>
    <recommendedName>
        <fullName evidence="3">Lipoprotein</fullName>
    </recommendedName>
</protein>
<reference evidence="2" key="1">
    <citation type="submission" date="2016-09" db="EMBL/GenBank/DDBJ databases">
        <authorList>
            <person name="Varghese N."/>
            <person name="Submissions S."/>
        </authorList>
    </citation>
    <scope>NUCLEOTIDE SEQUENCE [LARGE SCALE GENOMIC DNA]</scope>
    <source>
        <strain evidence="2">ANC 4422</strain>
    </source>
</reference>
<sequence length="192" mass="21239">MKNLLTITLFTTLTLSGCATTNTPSQTSQAAIAFKNIHPKHYKLNNINIHLVSQVNKEGFLTKDNIQKTYVDNLNQQLKLQNKSTDNSNEEVALVDVDVTHKRIFMGEGLKFIAGDHIVGGYADTVFTYKINVIYQGVVIETHTTEDVISYKGGIIGNFKKIARDLSSQGNAQDELNDVQKATADIVSHLKS</sequence>
<gene>
    <name evidence="1" type="ORF">SAMN05421733_101325</name>
</gene>
<evidence type="ECO:0000313" key="2">
    <source>
        <dbReference type="Proteomes" id="UP000242501"/>
    </source>
</evidence>
<dbReference type="AlphaFoldDB" id="A0A1G6GML6"/>